<reference evidence="1" key="1">
    <citation type="submission" date="2022-08" db="EMBL/GenBank/DDBJ databases">
        <title>Polycladomyces zharkentsis sp. nov., a novel thermophilic CMC and starch-degrading bacterium isolated from a geothermal spring in Kazakhstan.</title>
        <authorList>
            <person name="Mashzhan A."/>
            <person name="Kistaubaeva A."/>
            <person name="Javier-Lopez R."/>
            <person name="Birkeland N.-K."/>
        </authorList>
    </citation>
    <scope>NUCLEOTIDE SEQUENCE</scope>
    <source>
        <strain evidence="1">KSR 13</strain>
    </source>
</reference>
<sequence>MYVRKDHFGLARDIMGKLIALSNIARKKVNREITSKIRRRRIEDRVRQKIVKTSGVDLVAILLGDEKEKRKYEMLMAQHRGENDDFGDLE</sequence>
<dbReference type="RefSeq" id="WP_301238510.1">
    <property type="nucleotide sequence ID" value="NZ_JANRHH010000032.1"/>
</dbReference>
<gene>
    <name evidence="1" type="ORF">NWF35_07885</name>
</gene>
<name>A0ABT8INW3_9BACL</name>
<accession>A0ABT8INW3</accession>
<proteinExistence type="predicted"/>
<comment type="caution">
    <text evidence="1">The sequence shown here is derived from an EMBL/GenBank/DDBJ whole genome shotgun (WGS) entry which is preliminary data.</text>
</comment>
<keyword evidence="2" id="KW-1185">Reference proteome</keyword>
<evidence type="ECO:0000313" key="2">
    <source>
        <dbReference type="Proteomes" id="UP001174196"/>
    </source>
</evidence>
<protein>
    <submittedName>
        <fullName evidence="1">Uncharacterized protein</fullName>
    </submittedName>
</protein>
<dbReference type="EMBL" id="JANRHH010000032">
    <property type="protein sequence ID" value="MDN4593819.1"/>
    <property type="molecule type" value="Genomic_DNA"/>
</dbReference>
<evidence type="ECO:0000313" key="1">
    <source>
        <dbReference type="EMBL" id="MDN4593819.1"/>
    </source>
</evidence>
<dbReference type="Proteomes" id="UP001174196">
    <property type="component" value="Unassembled WGS sequence"/>
</dbReference>
<organism evidence="1 2">
    <name type="scientific">Polycladomyces subterraneus</name>
    <dbReference type="NCBI Taxonomy" id="1016997"/>
    <lineage>
        <taxon>Bacteria</taxon>
        <taxon>Bacillati</taxon>
        <taxon>Bacillota</taxon>
        <taxon>Bacilli</taxon>
        <taxon>Bacillales</taxon>
        <taxon>Thermoactinomycetaceae</taxon>
        <taxon>Polycladomyces</taxon>
    </lineage>
</organism>